<reference evidence="1" key="1">
    <citation type="submission" date="2020-05" db="EMBL/GenBank/DDBJ databases">
        <authorList>
            <person name="Chiriac C."/>
            <person name="Salcher M."/>
            <person name="Ghai R."/>
            <person name="Kavagutti S V."/>
        </authorList>
    </citation>
    <scope>NUCLEOTIDE SEQUENCE</scope>
</reference>
<dbReference type="AlphaFoldDB" id="A0A6J7U0B4"/>
<gene>
    <name evidence="1" type="ORF">UFOPK4366_00088</name>
</gene>
<sequence>MSTIKIIKGEATAAEIAAIEKALSKRQSKLVKSSSYGKTENNS</sequence>
<accession>A0A6J7U0B4</accession>
<organism evidence="1">
    <name type="scientific">freshwater metagenome</name>
    <dbReference type="NCBI Taxonomy" id="449393"/>
    <lineage>
        <taxon>unclassified sequences</taxon>
        <taxon>metagenomes</taxon>
        <taxon>ecological metagenomes</taxon>
    </lineage>
</organism>
<dbReference type="EMBL" id="CAFBQS010000006">
    <property type="protein sequence ID" value="CAB5058247.1"/>
    <property type="molecule type" value="Genomic_DNA"/>
</dbReference>
<evidence type="ECO:0000313" key="1">
    <source>
        <dbReference type="EMBL" id="CAB5058247.1"/>
    </source>
</evidence>
<protein>
    <submittedName>
        <fullName evidence="1">Unannotated protein</fullName>
    </submittedName>
</protein>
<name>A0A6J7U0B4_9ZZZZ</name>
<proteinExistence type="predicted"/>